<dbReference type="AlphaFoldDB" id="A0A4Q0XCW1"/>
<sequence length="143" mass="17310">MKPTKKEIEEIADNLDCGMRCFYNLKSGEIKTIPNFDSWIDADKETWDDVSNEIDENWSDYIEFTGFESHESFKLMVDFAESVDDTRLQNKLIYALNRLKPFQNFKWQIDNSTGYRQNWFDFKKMRYIQWVQNQIDLNNKDFE</sequence>
<gene>
    <name evidence="1" type="ORF">ESZ48_14855</name>
</gene>
<protein>
    <submittedName>
        <fullName evidence="1">Uncharacterized protein</fullName>
    </submittedName>
</protein>
<accession>A0A4Q0XCW1</accession>
<dbReference type="RefSeq" id="WP_129018295.1">
    <property type="nucleotide sequence ID" value="NZ_SDDZ01000011.1"/>
</dbReference>
<dbReference type="Pfam" id="PF03682">
    <property type="entry name" value="UPF0158"/>
    <property type="match status" value="1"/>
</dbReference>
<organism evidence="1 2">
    <name type="scientific">Gelidibacter gilvus</name>
    <dbReference type="NCBI Taxonomy" id="59602"/>
    <lineage>
        <taxon>Bacteria</taxon>
        <taxon>Pseudomonadati</taxon>
        <taxon>Bacteroidota</taxon>
        <taxon>Flavobacteriia</taxon>
        <taxon>Flavobacteriales</taxon>
        <taxon>Flavobacteriaceae</taxon>
        <taxon>Gelidibacter</taxon>
    </lineage>
</organism>
<dbReference type="Proteomes" id="UP000289792">
    <property type="component" value="Unassembled WGS sequence"/>
</dbReference>
<evidence type="ECO:0000313" key="1">
    <source>
        <dbReference type="EMBL" id="RXJ45675.1"/>
    </source>
</evidence>
<comment type="caution">
    <text evidence="1">The sequence shown here is derived from an EMBL/GenBank/DDBJ whole genome shotgun (WGS) entry which is preliminary data.</text>
</comment>
<dbReference type="InterPro" id="IPR005361">
    <property type="entry name" value="UPF0158"/>
</dbReference>
<keyword evidence="2" id="KW-1185">Reference proteome</keyword>
<reference evidence="1 2" key="1">
    <citation type="submission" date="2019-01" db="EMBL/GenBank/DDBJ databases">
        <title>Genome sequence of the Antarctic species Gelidibacter gilvus ACAM 158(T).</title>
        <authorList>
            <person name="Bowman J.P."/>
        </authorList>
    </citation>
    <scope>NUCLEOTIDE SEQUENCE [LARGE SCALE GENOMIC DNA]</scope>
    <source>
        <strain evidence="1 2">IC158</strain>
    </source>
</reference>
<dbReference type="OrthoDB" id="961309at2"/>
<dbReference type="EMBL" id="SDDZ01000011">
    <property type="protein sequence ID" value="RXJ45675.1"/>
    <property type="molecule type" value="Genomic_DNA"/>
</dbReference>
<name>A0A4Q0XCW1_9FLAO</name>
<proteinExistence type="predicted"/>
<evidence type="ECO:0000313" key="2">
    <source>
        <dbReference type="Proteomes" id="UP000289792"/>
    </source>
</evidence>